<dbReference type="GO" id="GO:0005634">
    <property type="term" value="C:nucleus"/>
    <property type="evidence" value="ECO:0007669"/>
    <property type="project" value="TreeGrafter"/>
</dbReference>
<feature type="domain" description="Glutamine amidotransferase" evidence="1">
    <location>
        <begin position="47"/>
        <end position="199"/>
    </location>
</feature>
<dbReference type="Proteomes" id="UP000054321">
    <property type="component" value="Unassembled WGS sequence"/>
</dbReference>
<dbReference type="EMBL" id="KN832883">
    <property type="protein sequence ID" value="KIM96734.1"/>
    <property type="molecule type" value="Genomic_DNA"/>
</dbReference>
<dbReference type="InterPro" id="IPR044992">
    <property type="entry name" value="ChyE-like"/>
</dbReference>
<keyword evidence="3" id="KW-1185">Reference proteome</keyword>
<dbReference type="InterPro" id="IPR029062">
    <property type="entry name" value="Class_I_gatase-like"/>
</dbReference>
<dbReference type="CDD" id="cd01741">
    <property type="entry name" value="GATase1_1"/>
    <property type="match status" value="1"/>
</dbReference>
<evidence type="ECO:0000313" key="2">
    <source>
        <dbReference type="EMBL" id="KIM96734.1"/>
    </source>
</evidence>
<dbReference type="HOGENOM" id="CLU_054974_0_2_1"/>
<dbReference type="PROSITE" id="PS51273">
    <property type="entry name" value="GATASE_TYPE_1"/>
    <property type="match status" value="1"/>
</dbReference>
<proteinExistence type="predicted"/>
<reference evidence="2 3" key="1">
    <citation type="submission" date="2014-04" db="EMBL/GenBank/DDBJ databases">
        <authorList>
            <consortium name="DOE Joint Genome Institute"/>
            <person name="Kuo A."/>
            <person name="Martino E."/>
            <person name="Perotto S."/>
            <person name="Kohler A."/>
            <person name="Nagy L.G."/>
            <person name="Floudas D."/>
            <person name="Copeland A."/>
            <person name="Barry K.W."/>
            <person name="Cichocki N."/>
            <person name="Veneault-Fourrey C."/>
            <person name="LaButti K."/>
            <person name="Lindquist E.A."/>
            <person name="Lipzen A."/>
            <person name="Lundell T."/>
            <person name="Morin E."/>
            <person name="Murat C."/>
            <person name="Sun H."/>
            <person name="Tunlid A."/>
            <person name="Henrissat B."/>
            <person name="Grigoriev I.V."/>
            <person name="Hibbett D.S."/>
            <person name="Martin F."/>
            <person name="Nordberg H.P."/>
            <person name="Cantor M.N."/>
            <person name="Hua S.X."/>
        </authorList>
    </citation>
    <scope>NUCLEOTIDE SEQUENCE [LARGE SCALE GENOMIC DNA]</scope>
    <source>
        <strain evidence="2 3">Zn</strain>
    </source>
</reference>
<dbReference type="STRING" id="913774.A0A0C3H016"/>
<dbReference type="PANTHER" id="PTHR42695">
    <property type="entry name" value="GLUTAMINE AMIDOTRANSFERASE YLR126C-RELATED"/>
    <property type="match status" value="1"/>
</dbReference>
<evidence type="ECO:0000313" key="3">
    <source>
        <dbReference type="Proteomes" id="UP000054321"/>
    </source>
</evidence>
<organism evidence="2 3">
    <name type="scientific">Oidiodendron maius (strain Zn)</name>
    <dbReference type="NCBI Taxonomy" id="913774"/>
    <lineage>
        <taxon>Eukaryota</taxon>
        <taxon>Fungi</taxon>
        <taxon>Dikarya</taxon>
        <taxon>Ascomycota</taxon>
        <taxon>Pezizomycotina</taxon>
        <taxon>Leotiomycetes</taxon>
        <taxon>Leotiomycetes incertae sedis</taxon>
        <taxon>Myxotrichaceae</taxon>
        <taxon>Oidiodendron</taxon>
    </lineage>
</organism>
<accession>A0A0C3H016</accession>
<dbReference type="PANTHER" id="PTHR42695:SF5">
    <property type="entry name" value="GLUTAMINE AMIDOTRANSFERASE YLR126C-RELATED"/>
    <property type="match status" value="1"/>
</dbReference>
<evidence type="ECO:0000259" key="1">
    <source>
        <dbReference type="Pfam" id="PF00117"/>
    </source>
</evidence>
<dbReference type="OrthoDB" id="92161at2759"/>
<dbReference type="GO" id="GO:0005829">
    <property type="term" value="C:cytosol"/>
    <property type="evidence" value="ECO:0007669"/>
    <property type="project" value="TreeGrafter"/>
</dbReference>
<dbReference type="SUPFAM" id="SSF52317">
    <property type="entry name" value="Class I glutamine amidotransferase-like"/>
    <property type="match status" value="1"/>
</dbReference>
<dbReference type="InterPro" id="IPR017926">
    <property type="entry name" value="GATASE"/>
</dbReference>
<dbReference type="AlphaFoldDB" id="A0A0C3H016"/>
<dbReference type="Gene3D" id="3.40.50.880">
    <property type="match status" value="1"/>
</dbReference>
<dbReference type="InParanoid" id="A0A0C3H016"/>
<sequence>MTRKLHVAVLECDTPVDAVKERYGSYGHLFERLLKEGLKGLGQGASNVELEVSKWHVVNKEEYPNPKNVDALLLTGSKHNAFENDPWIVSLTNYVQDVIQQHQKAVVGICFGHQILARALGAKVGRNTEGWEISVNNINLTDTGRELFGKDTLSLHQMHRDIVCELPKDCINLGYSPVCGIQGFYRPKRILTVQAHPEFNDFIVSKILELRHEQKIFDDDLFKDGMSRAGLAHDGAVVAAAIIRFLLEI</sequence>
<protein>
    <recommendedName>
        <fullName evidence="1">Glutamine amidotransferase domain-containing protein</fullName>
    </recommendedName>
</protein>
<name>A0A0C3H016_OIDMZ</name>
<dbReference type="FunCoup" id="A0A0C3H016">
    <property type="interactions" value="121"/>
</dbReference>
<dbReference type="Pfam" id="PF00117">
    <property type="entry name" value="GATase"/>
    <property type="match status" value="1"/>
</dbReference>
<gene>
    <name evidence="2" type="ORF">OIDMADRAFT_105804</name>
</gene>
<reference evidence="3" key="2">
    <citation type="submission" date="2015-01" db="EMBL/GenBank/DDBJ databases">
        <title>Evolutionary Origins and Diversification of the Mycorrhizal Mutualists.</title>
        <authorList>
            <consortium name="DOE Joint Genome Institute"/>
            <consortium name="Mycorrhizal Genomics Consortium"/>
            <person name="Kohler A."/>
            <person name="Kuo A."/>
            <person name="Nagy L.G."/>
            <person name="Floudas D."/>
            <person name="Copeland A."/>
            <person name="Barry K.W."/>
            <person name="Cichocki N."/>
            <person name="Veneault-Fourrey C."/>
            <person name="LaButti K."/>
            <person name="Lindquist E.A."/>
            <person name="Lipzen A."/>
            <person name="Lundell T."/>
            <person name="Morin E."/>
            <person name="Murat C."/>
            <person name="Riley R."/>
            <person name="Ohm R."/>
            <person name="Sun H."/>
            <person name="Tunlid A."/>
            <person name="Henrissat B."/>
            <person name="Grigoriev I.V."/>
            <person name="Hibbett D.S."/>
            <person name="Martin F."/>
        </authorList>
    </citation>
    <scope>NUCLEOTIDE SEQUENCE [LARGE SCALE GENOMIC DNA]</scope>
    <source>
        <strain evidence="3">Zn</strain>
    </source>
</reference>